<dbReference type="InterPro" id="IPR001245">
    <property type="entry name" value="Ser-Thr/Tyr_kinase_cat_dom"/>
</dbReference>
<sequence>MGCRRTVCGISSLQFPVAFPLGGLTTLQTLFFWVAMEGFQNSAIVVLLSVIIFLSINHSEQLQSSQGQTLLRIQRLLSNPSVLSTWNSSTDFCSIDPTLSVTVVCYEDTITQLHIIGNKGSSLLPKNFSMESFVTTLVALPTLKVLTLSSLGLWGSLPGKIARLSSLEILNISANFLYDTIPGELSSLSTLQSLALDDNMFSGELPLWLGSLPILSVLSLKKNMFNGTLPNSLSNLENLRVLSLSHNYFRGEVPDLSRLTNLQVLDLEDNDFGTKFPQLGNKLVTLVLSKNKFRDGLPAEISSYYQLERVDLSNNNFVGPFPPSLLALPSVTYLNVASNKFTGMLFENQSCSGQLKFVDLSFNLLTGHLPKCLHPKKTVVSDGNCLETVDDRSQNPVSFCHNEALAVGVIPQMKSREGKSSKAAIISLGVIGGVVGGIALVALAFLLVRKANTSKAVQKHPTRLILEDASAGYPSKLLQDARYISQTMRLGALDLPAYRSFSLEEIEEATNNFESSAFIGESSHGQMYKGRLKDGSCVVIRCLKMKRSYSTQTFMHQIELISKLRHRHLASALGHCFECYLDDSSVSRIFLLFEHVSNGNLRSWVAERHARQKLNWTQRLAAAIGVAKGMQFLHTGIVPGVYSNNLKITDVQLDQNLVAKVSSYNLPLLAEITGQAGRLTSSAGSKVPARANQEAKADIYDFGIILLEIIVGRPLQSRNEVDAIKDQLQAAIASDAATRRSMVDRAVQRGSSIQSVKTTMEICMRCLNKNPVDRPSVEDVLWNLQFAAQSQSNEVSPSSPGQFNHQLRLSIL</sequence>
<evidence type="ECO:0000256" key="12">
    <source>
        <dbReference type="SAM" id="Phobius"/>
    </source>
</evidence>
<evidence type="ECO:0000256" key="3">
    <source>
        <dbReference type="ARBA" id="ARBA00022475"/>
    </source>
</evidence>
<feature type="transmembrane region" description="Helical" evidence="12">
    <location>
        <begin position="12"/>
        <end position="33"/>
    </location>
</feature>
<dbReference type="InterPro" id="IPR001611">
    <property type="entry name" value="Leu-rich_rpt"/>
</dbReference>
<dbReference type="PROSITE" id="PS51450">
    <property type="entry name" value="LRR"/>
    <property type="match status" value="1"/>
</dbReference>
<evidence type="ECO:0000256" key="11">
    <source>
        <dbReference type="ARBA" id="ARBA00023180"/>
    </source>
</evidence>
<dbReference type="Proteomes" id="UP001497516">
    <property type="component" value="Chromosome 1"/>
</dbReference>
<comment type="similarity">
    <text evidence="2">Belongs to the RLP family.</text>
</comment>
<keyword evidence="9 12" id="KW-0472">Membrane</keyword>
<dbReference type="InterPro" id="IPR032675">
    <property type="entry name" value="LRR_dom_sf"/>
</dbReference>
<keyword evidence="8 12" id="KW-1133">Transmembrane helix</keyword>
<evidence type="ECO:0000256" key="1">
    <source>
        <dbReference type="ARBA" id="ARBA00004251"/>
    </source>
</evidence>
<evidence type="ECO:0000256" key="9">
    <source>
        <dbReference type="ARBA" id="ARBA00023136"/>
    </source>
</evidence>
<feature type="transmembrane region" description="Helical" evidence="12">
    <location>
        <begin position="423"/>
        <end position="448"/>
    </location>
</feature>
<keyword evidence="7" id="KW-0677">Repeat</keyword>
<evidence type="ECO:0000256" key="8">
    <source>
        <dbReference type="ARBA" id="ARBA00022989"/>
    </source>
</evidence>
<dbReference type="PROSITE" id="PS50011">
    <property type="entry name" value="PROTEIN_KINASE_DOM"/>
    <property type="match status" value="1"/>
</dbReference>
<reference evidence="14 15" key="1">
    <citation type="submission" date="2024-04" db="EMBL/GenBank/DDBJ databases">
        <authorList>
            <person name="Fracassetti M."/>
        </authorList>
    </citation>
    <scope>NUCLEOTIDE SEQUENCE [LARGE SCALE GENOMIC DNA]</scope>
</reference>
<comment type="subcellular location">
    <subcellularLocation>
        <location evidence="1">Cell membrane</location>
        <topology evidence="1">Single-pass type I membrane protein</topology>
    </subcellularLocation>
</comment>
<name>A0AAV2CLM3_9ROSI</name>
<dbReference type="GO" id="GO:0005524">
    <property type="term" value="F:ATP binding"/>
    <property type="evidence" value="ECO:0007669"/>
    <property type="project" value="InterPro"/>
</dbReference>
<keyword evidence="3" id="KW-1003">Cell membrane</keyword>
<dbReference type="Gene3D" id="1.10.510.10">
    <property type="entry name" value="Transferase(Phosphotransferase) domain 1"/>
    <property type="match status" value="1"/>
</dbReference>
<dbReference type="PANTHER" id="PTHR48052:SF29">
    <property type="entry name" value="PROTEIN KINASE DOMAIN-CONTAINING PROTEIN"/>
    <property type="match status" value="1"/>
</dbReference>
<keyword evidence="11" id="KW-0325">Glycoprotein</keyword>
<dbReference type="AlphaFoldDB" id="A0AAV2CLM3"/>
<protein>
    <recommendedName>
        <fullName evidence="13">Protein kinase domain-containing protein</fullName>
    </recommendedName>
</protein>
<dbReference type="Pfam" id="PF08263">
    <property type="entry name" value="LRRNT_2"/>
    <property type="match status" value="1"/>
</dbReference>
<evidence type="ECO:0000256" key="5">
    <source>
        <dbReference type="ARBA" id="ARBA00022692"/>
    </source>
</evidence>
<keyword evidence="4" id="KW-0433">Leucine-rich repeat</keyword>
<evidence type="ECO:0000256" key="7">
    <source>
        <dbReference type="ARBA" id="ARBA00022737"/>
    </source>
</evidence>
<dbReference type="FunFam" id="3.80.10.10:FF:000155">
    <property type="entry name" value="Putative inactive leucine-rich repeat receptor-like protein kinase"/>
    <property type="match status" value="1"/>
</dbReference>
<evidence type="ECO:0000256" key="4">
    <source>
        <dbReference type="ARBA" id="ARBA00022614"/>
    </source>
</evidence>
<proteinExistence type="inferred from homology"/>
<evidence type="ECO:0000313" key="15">
    <source>
        <dbReference type="Proteomes" id="UP001497516"/>
    </source>
</evidence>
<dbReference type="GO" id="GO:0004672">
    <property type="term" value="F:protein kinase activity"/>
    <property type="evidence" value="ECO:0007669"/>
    <property type="project" value="InterPro"/>
</dbReference>
<accession>A0AAV2CLM3</accession>
<evidence type="ECO:0000256" key="10">
    <source>
        <dbReference type="ARBA" id="ARBA00023170"/>
    </source>
</evidence>
<evidence type="ECO:0000256" key="2">
    <source>
        <dbReference type="ARBA" id="ARBA00009592"/>
    </source>
</evidence>
<dbReference type="SUPFAM" id="SSF56112">
    <property type="entry name" value="Protein kinase-like (PK-like)"/>
    <property type="match status" value="1"/>
</dbReference>
<dbReference type="SUPFAM" id="SSF52058">
    <property type="entry name" value="L domain-like"/>
    <property type="match status" value="1"/>
</dbReference>
<dbReference type="Gene3D" id="3.80.10.10">
    <property type="entry name" value="Ribonuclease Inhibitor"/>
    <property type="match status" value="2"/>
</dbReference>
<organism evidence="14 15">
    <name type="scientific">Linum trigynum</name>
    <dbReference type="NCBI Taxonomy" id="586398"/>
    <lineage>
        <taxon>Eukaryota</taxon>
        <taxon>Viridiplantae</taxon>
        <taxon>Streptophyta</taxon>
        <taxon>Embryophyta</taxon>
        <taxon>Tracheophyta</taxon>
        <taxon>Spermatophyta</taxon>
        <taxon>Magnoliopsida</taxon>
        <taxon>eudicotyledons</taxon>
        <taxon>Gunneridae</taxon>
        <taxon>Pentapetalae</taxon>
        <taxon>rosids</taxon>
        <taxon>fabids</taxon>
        <taxon>Malpighiales</taxon>
        <taxon>Linaceae</taxon>
        <taxon>Linum</taxon>
    </lineage>
</organism>
<keyword evidence="5 12" id="KW-0812">Transmembrane</keyword>
<dbReference type="Pfam" id="PF00560">
    <property type="entry name" value="LRR_1"/>
    <property type="match status" value="2"/>
</dbReference>
<keyword evidence="15" id="KW-1185">Reference proteome</keyword>
<keyword evidence="6" id="KW-0732">Signal</keyword>
<evidence type="ECO:0000256" key="6">
    <source>
        <dbReference type="ARBA" id="ARBA00022729"/>
    </source>
</evidence>
<dbReference type="InterPro" id="IPR013210">
    <property type="entry name" value="LRR_N_plant-typ"/>
</dbReference>
<dbReference type="Pfam" id="PF07714">
    <property type="entry name" value="PK_Tyr_Ser-Thr"/>
    <property type="match status" value="1"/>
</dbReference>
<dbReference type="FunFam" id="3.80.10.10:FF:001001">
    <property type="entry name" value="Probable inactive leucine-rich repeat receptor-like protein kinase At3g03770"/>
    <property type="match status" value="1"/>
</dbReference>
<evidence type="ECO:0000313" key="14">
    <source>
        <dbReference type="EMBL" id="CAL1356645.1"/>
    </source>
</evidence>
<dbReference type="Gene3D" id="3.30.200.20">
    <property type="entry name" value="Phosphorylase Kinase, domain 1"/>
    <property type="match status" value="1"/>
</dbReference>
<dbReference type="EMBL" id="OZ034813">
    <property type="protein sequence ID" value="CAL1356645.1"/>
    <property type="molecule type" value="Genomic_DNA"/>
</dbReference>
<dbReference type="GO" id="GO:0005886">
    <property type="term" value="C:plasma membrane"/>
    <property type="evidence" value="ECO:0007669"/>
    <property type="project" value="UniProtKB-SubCell"/>
</dbReference>
<dbReference type="FunFam" id="1.10.510.10:FF:000431">
    <property type="entry name" value="Putative inactive leucine-rich repeat receptor-like protein kinase"/>
    <property type="match status" value="1"/>
</dbReference>
<gene>
    <name evidence="14" type="ORF">LTRI10_LOCUS4330</name>
</gene>
<dbReference type="InterPro" id="IPR011009">
    <property type="entry name" value="Kinase-like_dom_sf"/>
</dbReference>
<keyword evidence="10" id="KW-0675">Receptor</keyword>
<dbReference type="PANTHER" id="PTHR48052">
    <property type="entry name" value="UNNAMED PRODUCT"/>
    <property type="match status" value="1"/>
</dbReference>
<dbReference type="FunFam" id="3.30.200.20:FF:000285">
    <property type="entry name" value="Putative inactive leucine-rich repeat receptor-like protein kinase"/>
    <property type="match status" value="1"/>
</dbReference>
<dbReference type="InterPro" id="IPR000719">
    <property type="entry name" value="Prot_kinase_dom"/>
</dbReference>
<evidence type="ECO:0000259" key="13">
    <source>
        <dbReference type="PROSITE" id="PS50011"/>
    </source>
</evidence>
<feature type="transmembrane region" description="Helical" evidence="12">
    <location>
        <begin position="39"/>
        <end position="56"/>
    </location>
</feature>
<feature type="domain" description="Protein kinase" evidence="13">
    <location>
        <begin position="513"/>
        <end position="786"/>
    </location>
</feature>